<dbReference type="RefSeq" id="WP_258332003.1">
    <property type="nucleotide sequence ID" value="NZ_JAPTGG010000009.1"/>
</dbReference>
<dbReference type="InterPro" id="IPR007296">
    <property type="entry name" value="DUF403"/>
</dbReference>
<proteinExistence type="predicted"/>
<dbReference type="Pfam" id="PF04168">
    <property type="entry name" value="Alpha-E"/>
    <property type="match status" value="1"/>
</dbReference>
<sequence length="319" mass="36820">MLSRVVEMIYWTARYLERTENLARLINVNSNLLLDLPKSIAPGWEPLINITGTRESYLEQHDDFNERTVLAYLVNQNNSPSSLAKALSGARESARTIRDVIPRESWEQINALYLYAKDNSNKVFVKSQRFEYLNNIILRCQTLNGLFAGTMNQDEGYSFLLIGRNLERADMTTRIIDVRSADLLADENQSLQPFDLIQWMSVLKSLSAYQMYRRSMQVKINRSAVLKFLFQSEVFPRAPYHCIAKVEFSTMDLPNNEAPLRLIGRVKRDLIDTDVGNLEQEALHEYIDQLQLSFINIGDAFSEQYFLSGNMQHQQQADS</sequence>
<name>A0A9J6RNG4_9GAMM</name>
<dbReference type="PANTHER" id="PTHR34595">
    <property type="entry name" value="BLR5612 PROTEIN"/>
    <property type="match status" value="1"/>
</dbReference>
<feature type="domain" description="DUF403" evidence="1">
    <location>
        <begin position="1"/>
        <end position="306"/>
    </location>
</feature>
<dbReference type="EMBL" id="JAPTGG010000009">
    <property type="protein sequence ID" value="MCZ0865857.1"/>
    <property type="molecule type" value="Genomic_DNA"/>
</dbReference>
<reference evidence="2 3" key="1">
    <citation type="submission" date="2022-12" db="EMBL/GenBank/DDBJ databases">
        <title>Dasania phycosphaerae sp. nov., isolated from particulate material of the south coast of Korea.</title>
        <authorList>
            <person name="Jiang Y."/>
        </authorList>
    </citation>
    <scope>NUCLEOTIDE SEQUENCE [LARGE SCALE GENOMIC DNA]</scope>
    <source>
        <strain evidence="2 3">GY-19</strain>
    </source>
</reference>
<evidence type="ECO:0000313" key="2">
    <source>
        <dbReference type="EMBL" id="MCZ0865857.1"/>
    </source>
</evidence>
<evidence type="ECO:0000259" key="1">
    <source>
        <dbReference type="Pfam" id="PF04168"/>
    </source>
</evidence>
<accession>A0A9J6RNG4</accession>
<dbReference type="AlphaFoldDB" id="A0A9J6RNG4"/>
<dbReference type="PANTHER" id="PTHR34595:SF7">
    <property type="entry name" value="SLL1039 PROTEIN"/>
    <property type="match status" value="1"/>
</dbReference>
<comment type="caution">
    <text evidence="2">The sequence shown here is derived from an EMBL/GenBank/DDBJ whole genome shotgun (WGS) entry which is preliminary data.</text>
</comment>
<dbReference type="InterPro" id="IPR051680">
    <property type="entry name" value="ATP-dep_Glu-Cys_Ligase-2"/>
</dbReference>
<dbReference type="Proteomes" id="UP001069090">
    <property type="component" value="Unassembled WGS sequence"/>
</dbReference>
<organism evidence="2 3">
    <name type="scientific">Dasania phycosphaerae</name>
    <dbReference type="NCBI Taxonomy" id="2950436"/>
    <lineage>
        <taxon>Bacteria</taxon>
        <taxon>Pseudomonadati</taxon>
        <taxon>Pseudomonadota</taxon>
        <taxon>Gammaproteobacteria</taxon>
        <taxon>Cellvibrionales</taxon>
        <taxon>Spongiibacteraceae</taxon>
        <taxon>Dasania</taxon>
    </lineage>
</organism>
<evidence type="ECO:0000313" key="3">
    <source>
        <dbReference type="Proteomes" id="UP001069090"/>
    </source>
</evidence>
<keyword evidence="3" id="KW-1185">Reference proteome</keyword>
<protein>
    <submittedName>
        <fullName evidence="2">Alpha-E domain-containing protein</fullName>
    </submittedName>
</protein>
<gene>
    <name evidence="2" type="ORF">O0V09_11630</name>
</gene>